<dbReference type="Gene3D" id="3.10.310.70">
    <property type="match status" value="1"/>
</dbReference>
<dbReference type="SUPFAM" id="SSF51556">
    <property type="entry name" value="Metallo-dependent hydrolases"/>
    <property type="match status" value="1"/>
</dbReference>
<dbReference type="Gene3D" id="2.30.40.10">
    <property type="entry name" value="Urease, subunit C, domain 1"/>
    <property type="match status" value="1"/>
</dbReference>
<dbReference type="InterPro" id="IPR013108">
    <property type="entry name" value="Amidohydro_3"/>
</dbReference>
<keyword evidence="3" id="KW-1185">Reference proteome</keyword>
<name>A0A261FH78_9BIFI</name>
<accession>A0A261FH78</accession>
<dbReference type="EMBL" id="MWWV01000004">
    <property type="protein sequence ID" value="OZG58504.1"/>
    <property type="molecule type" value="Genomic_DNA"/>
</dbReference>
<keyword evidence="2" id="KW-0378">Hydrolase</keyword>
<organism evidence="2 3">
    <name type="scientific">Bifidobacterium tissieri</name>
    <dbReference type="NCBI Taxonomy" id="1630162"/>
    <lineage>
        <taxon>Bacteria</taxon>
        <taxon>Bacillati</taxon>
        <taxon>Actinomycetota</taxon>
        <taxon>Actinomycetes</taxon>
        <taxon>Bifidobacteriales</taxon>
        <taxon>Bifidobacteriaceae</taxon>
        <taxon>Bifidobacterium</taxon>
    </lineage>
</organism>
<dbReference type="GO" id="GO:0016810">
    <property type="term" value="F:hydrolase activity, acting on carbon-nitrogen (but not peptide) bonds"/>
    <property type="evidence" value="ECO:0007669"/>
    <property type="project" value="InterPro"/>
</dbReference>
<feature type="domain" description="Amidohydrolase 3" evidence="1">
    <location>
        <begin position="48"/>
        <end position="537"/>
    </location>
</feature>
<dbReference type="InterPro" id="IPR032466">
    <property type="entry name" value="Metal_Hydrolase"/>
</dbReference>
<sequence>MSTLFVADAVHSMTAADDRNANAVLVDGSTITAVGAVDDLRQRDDVTIVDFGGGVITPGLTDSHSHPISGATSDALGVDMTGSVSMQEAQRRLADYAATVPAGEWVYAWGLDPTLYHGGPIVFEPFASIIGERPCVIALADMHSLLVSPAVLKAAGISGPVDFPNSSACIACYPDGTPTGHVLEFEAKDLIYAVMPPLTGAQKVQRIVDVLNGMAATGLTGAHVMDMSAEDLALLAKAEETTDLGIKLRIHPVARQAMGSDISYLQELIGRHGRRWAVTGVKLFMDGSIDGGTAWLQKPDVHGDSDFGAWTDLDAYRNLMRNLIEARIDTVAHAIGDEGVLTHVRVVSALLDELGDVNGGSHGSHSIEHLEMMDDDVVRTVTSSPLFLSMMPLHCTRFLLADHTDNWSRKLGEPREGYAFRTRSLVDGGAVLAIGSDWPVAPYDPRFTIADGVLRRPFDRPDLGPVVPDESLTVPQLLDGYTRSCAVARGESATSGQLAPGYTADLTVFGADPYALTPEEIGTMPILGTVVDGDVVYSA</sequence>
<evidence type="ECO:0000313" key="3">
    <source>
        <dbReference type="Proteomes" id="UP000216444"/>
    </source>
</evidence>
<dbReference type="AlphaFoldDB" id="A0A261FH78"/>
<dbReference type="PANTHER" id="PTHR22642:SF2">
    <property type="entry name" value="PROTEIN LONG AFTER FAR-RED 3"/>
    <property type="match status" value="1"/>
</dbReference>
<dbReference type="Pfam" id="PF07969">
    <property type="entry name" value="Amidohydro_3"/>
    <property type="match status" value="1"/>
</dbReference>
<dbReference type="SUPFAM" id="SSF51338">
    <property type="entry name" value="Composite domain of metallo-dependent hydrolases"/>
    <property type="match status" value="1"/>
</dbReference>
<dbReference type="Proteomes" id="UP000216444">
    <property type="component" value="Unassembled WGS sequence"/>
</dbReference>
<reference evidence="2 3" key="1">
    <citation type="journal article" date="2017" name="BMC Genomics">
        <title>Comparative genomic and phylogenomic analyses of the Bifidobacteriaceae family.</title>
        <authorList>
            <person name="Lugli G.A."/>
            <person name="Milani C."/>
            <person name="Turroni F."/>
            <person name="Duranti S."/>
            <person name="Mancabelli L."/>
            <person name="Mangifesta M."/>
            <person name="Ferrario C."/>
            <person name="Modesto M."/>
            <person name="Mattarelli P."/>
            <person name="Jiri K."/>
            <person name="van Sinderen D."/>
            <person name="Ventura M."/>
        </authorList>
    </citation>
    <scope>NUCLEOTIDE SEQUENCE [LARGE SCALE GENOMIC DNA]</scope>
    <source>
        <strain evidence="2 3">DSM 100201</strain>
    </source>
</reference>
<comment type="caution">
    <text evidence="2">The sequence shown here is derived from an EMBL/GenBank/DDBJ whole genome shotgun (WGS) entry which is preliminary data.</text>
</comment>
<gene>
    <name evidence="2" type="ORF">BTIS_0873</name>
</gene>
<dbReference type="RefSeq" id="WP_094663001.1">
    <property type="nucleotide sequence ID" value="NZ_MWWV01000004.1"/>
</dbReference>
<dbReference type="PANTHER" id="PTHR22642">
    <property type="entry name" value="IMIDAZOLONEPROPIONASE"/>
    <property type="match status" value="1"/>
</dbReference>
<dbReference type="Gene3D" id="3.20.20.140">
    <property type="entry name" value="Metal-dependent hydrolases"/>
    <property type="match status" value="1"/>
</dbReference>
<protein>
    <submittedName>
        <fullName evidence="2">Amidohydrolase</fullName>
    </submittedName>
</protein>
<evidence type="ECO:0000259" key="1">
    <source>
        <dbReference type="Pfam" id="PF07969"/>
    </source>
</evidence>
<proteinExistence type="predicted"/>
<dbReference type="InterPro" id="IPR011059">
    <property type="entry name" value="Metal-dep_hydrolase_composite"/>
</dbReference>
<evidence type="ECO:0000313" key="2">
    <source>
        <dbReference type="EMBL" id="OZG58504.1"/>
    </source>
</evidence>